<evidence type="ECO:0000313" key="2">
    <source>
        <dbReference type="Proteomes" id="UP000027195"/>
    </source>
</evidence>
<dbReference type="Proteomes" id="UP000027195">
    <property type="component" value="Unassembled WGS sequence"/>
</dbReference>
<dbReference type="InParanoid" id="A0A067LT14"/>
<accession>A0A067LT14</accession>
<organism evidence="1 2">
    <name type="scientific">Botryobasidium botryosum (strain FD-172 SS1)</name>
    <dbReference type="NCBI Taxonomy" id="930990"/>
    <lineage>
        <taxon>Eukaryota</taxon>
        <taxon>Fungi</taxon>
        <taxon>Dikarya</taxon>
        <taxon>Basidiomycota</taxon>
        <taxon>Agaricomycotina</taxon>
        <taxon>Agaricomycetes</taxon>
        <taxon>Cantharellales</taxon>
        <taxon>Botryobasidiaceae</taxon>
        <taxon>Botryobasidium</taxon>
    </lineage>
</organism>
<reference evidence="2" key="1">
    <citation type="journal article" date="2014" name="Proc. Natl. Acad. Sci. U.S.A.">
        <title>Extensive sampling of basidiomycete genomes demonstrates inadequacy of the white-rot/brown-rot paradigm for wood decay fungi.</title>
        <authorList>
            <person name="Riley R."/>
            <person name="Salamov A.A."/>
            <person name="Brown D.W."/>
            <person name="Nagy L.G."/>
            <person name="Floudas D."/>
            <person name="Held B.W."/>
            <person name="Levasseur A."/>
            <person name="Lombard V."/>
            <person name="Morin E."/>
            <person name="Otillar R."/>
            <person name="Lindquist E.A."/>
            <person name="Sun H."/>
            <person name="LaButti K.M."/>
            <person name="Schmutz J."/>
            <person name="Jabbour D."/>
            <person name="Luo H."/>
            <person name="Baker S.E."/>
            <person name="Pisabarro A.G."/>
            <person name="Walton J.D."/>
            <person name="Blanchette R.A."/>
            <person name="Henrissat B."/>
            <person name="Martin F."/>
            <person name="Cullen D."/>
            <person name="Hibbett D.S."/>
            <person name="Grigoriev I.V."/>
        </authorList>
    </citation>
    <scope>NUCLEOTIDE SEQUENCE [LARGE SCALE GENOMIC DNA]</scope>
    <source>
        <strain evidence="2">FD-172 SS1</strain>
    </source>
</reference>
<dbReference type="EMBL" id="KL198137">
    <property type="protein sequence ID" value="KDQ06408.1"/>
    <property type="molecule type" value="Genomic_DNA"/>
</dbReference>
<proteinExistence type="predicted"/>
<name>A0A067LT14_BOTB1</name>
<gene>
    <name evidence="1" type="ORF">BOTBODRAFT_253703</name>
</gene>
<dbReference type="AlphaFoldDB" id="A0A067LT14"/>
<evidence type="ECO:0000313" key="1">
    <source>
        <dbReference type="EMBL" id="KDQ06408.1"/>
    </source>
</evidence>
<sequence>MRYEIWLSVSPMLRAHHLSGLRPQRSAAAHHAASARLVCIAACDYFRRRGQMAYVTTLTGLTGAPTGRHPTRALHSSLRDSQHLHPVCYHAHPYTYRVYPTCVLPPIAATLSEAPRRQIVR</sequence>
<protein>
    <submittedName>
        <fullName evidence="1">Uncharacterized protein</fullName>
    </submittedName>
</protein>
<keyword evidence="2" id="KW-1185">Reference proteome</keyword>
<dbReference type="HOGENOM" id="CLU_2037656_0_0_1"/>